<protein>
    <recommendedName>
        <fullName evidence="3">MULE transposase domain-containing protein</fullName>
    </recommendedName>
</protein>
<evidence type="ECO:0008006" key="3">
    <source>
        <dbReference type="Google" id="ProtNLM"/>
    </source>
</evidence>
<evidence type="ECO:0000313" key="2">
    <source>
        <dbReference type="Proteomes" id="UP001470230"/>
    </source>
</evidence>
<dbReference type="Proteomes" id="UP001470230">
    <property type="component" value="Unassembled WGS sequence"/>
</dbReference>
<comment type="caution">
    <text evidence="1">The sequence shown here is derived from an EMBL/GenBank/DDBJ whole genome shotgun (WGS) entry which is preliminary data.</text>
</comment>
<sequence length="362" mass="41840">MNLRPSTSSLLNHKALALCSQYEFSSVLHMFIEKLHRNGINQNNDTETIIEFFDLFCGDDNSTIESIDILKTKIKGFLLLNVQPVENMKRNLPKIEHEQKLKYITSGVYIFPTTQSLVKENPNLIKGYLLDTTWRALPYFNTSILMGCAYNVGLSLGFLFHRSETAEGYQILLDTITQETGIDFIGCTIESDQGKFLKKVITDKKMNHLLGLRHFLNGFKNKPYHFHIKQLIEACSQFEFDNVSAKISNIFHKHVSEEEELIRQSGKIPSKKKIDLINETLSKAGLSYSYKNNKIYISCDKQWNQISMLQRMKFSMPSTTNSLESCHGHLNDNTPRRNTFWSALYRIILSLNKQNKDYQKKN</sequence>
<reference evidence="1 2" key="1">
    <citation type="submission" date="2024-04" db="EMBL/GenBank/DDBJ databases">
        <title>Tritrichomonas musculus Genome.</title>
        <authorList>
            <person name="Alves-Ferreira E."/>
            <person name="Grigg M."/>
            <person name="Lorenzi H."/>
            <person name="Galac M."/>
        </authorList>
    </citation>
    <scope>NUCLEOTIDE SEQUENCE [LARGE SCALE GENOMIC DNA]</scope>
    <source>
        <strain evidence="1 2">EAF2021</strain>
    </source>
</reference>
<accession>A0ABR2KQ60</accession>
<proteinExistence type="predicted"/>
<keyword evidence="2" id="KW-1185">Reference proteome</keyword>
<organism evidence="1 2">
    <name type="scientific">Tritrichomonas musculus</name>
    <dbReference type="NCBI Taxonomy" id="1915356"/>
    <lineage>
        <taxon>Eukaryota</taxon>
        <taxon>Metamonada</taxon>
        <taxon>Parabasalia</taxon>
        <taxon>Tritrichomonadida</taxon>
        <taxon>Tritrichomonadidae</taxon>
        <taxon>Tritrichomonas</taxon>
    </lineage>
</organism>
<gene>
    <name evidence="1" type="ORF">M9Y10_030222</name>
</gene>
<evidence type="ECO:0000313" key="1">
    <source>
        <dbReference type="EMBL" id="KAK8892968.1"/>
    </source>
</evidence>
<dbReference type="EMBL" id="JAPFFF010000004">
    <property type="protein sequence ID" value="KAK8892968.1"/>
    <property type="molecule type" value="Genomic_DNA"/>
</dbReference>
<name>A0ABR2KQ60_9EUKA</name>